<dbReference type="PANTHER" id="PTHR23500:SF44">
    <property type="entry name" value="SUGAR TRANSPORT PROTEIN 5"/>
    <property type="match status" value="1"/>
</dbReference>
<proteinExistence type="inferred from homology"/>
<comment type="caution">
    <text evidence="3">The sequence shown here is derived from an EMBL/GenBank/DDBJ whole genome shotgun (WGS) entry which is preliminary data.</text>
</comment>
<keyword evidence="4" id="KW-1185">Reference proteome</keyword>
<keyword evidence="2" id="KW-0813">Transport</keyword>
<comment type="similarity">
    <text evidence="1">Belongs to the major facilitator superfamily. Sugar transporter (TC 2.A.1.1) family.</text>
</comment>
<accession>A0A9Q0SQF6</accession>
<evidence type="ECO:0000256" key="1">
    <source>
        <dbReference type="ARBA" id="ARBA00010992"/>
    </source>
</evidence>
<organism evidence="3 4">
    <name type="scientific">Salix purpurea</name>
    <name type="common">Purple osier willow</name>
    <dbReference type="NCBI Taxonomy" id="77065"/>
    <lineage>
        <taxon>Eukaryota</taxon>
        <taxon>Viridiplantae</taxon>
        <taxon>Streptophyta</taxon>
        <taxon>Embryophyta</taxon>
        <taxon>Tracheophyta</taxon>
        <taxon>Spermatophyta</taxon>
        <taxon>Magnoliopsida</taxon>
        <taxon>eudicotyledons</taxon>
        <taxon>Gunneridae</taxon>
        <taxon>Pentapetalae</taxon>
        <taxon>rosids</taxon>
        <taxon>fabids</taxon>
        <taxon>Malpighiales</taxon>
        <taxon>Salicaceae</taxon>
        <taxon>Saliceae</taxon>
        <taxon>Salix</taxon>
    </lineage>
</organism>
<reference evidence="3" key="2">
    <citation type="journal article" date="2023" name="Int. J. Mol. Sci.">
        <title>De Novo Assembly and Annotation of 11 Diverse Shrub Willow (Salix) Genomes Reveals Novel Gene Organization in Sex-Linked Regions.</title>
        <authorList>
            <person name="Hyden B."/>
            <person name="Feng K."/>
            <person name="Yates T.B."/>
            <person name="Jawdy S."/>
            <person name="Cereghino C."/>
            <person name="Smart L.B."/>
            <person name="Muchero W."/>
        </authorList>
    </citation>
    <scope>NUCLEOTIDE SEQUENCE</scope>
    <source>
        <tissue evidence="3">Shoot tip</tissue>
    </source>
</reference>
<dbReference type="GO" id="GO:0015144">
    <property type="term" value="F:carbohydrate transmembrane transporter activity"/>
    <property type="evidence" value="ECO:0007669"/>
    <property type="project" value="InterPro"/>
</dbReference>
<protein>
    <submittedName>
        <fullName evidence="3">SUGAR TRANSPORT PROTEIN 5</fullName>
    </submittedName>
</protein>
<dbReference type="EMBL" id="JAPFFK010000019">
    <property type="protein sequence ID" value="KAJ6685560.1"/>
    <property type="molecule type" value="Genomic_DNA"/>
</dbReference>
<dbReference type="Proteomes" id="UP001151532">
    <property type="component" value="Chromosome 2"/>
</dbReference>
<evidence type="ECO:0000256" key="2">
    <source>
        <dbReference type="ARBA" id="ARBA00022448"/>
    </source>
</evidence>
<keyword evidence="3" id="KW-0762">Sugar transport</keyword>
<sequence length="97" mass="11140">MTVGALFILDTPSSLVEGGMLVEARQSLIKIRGNKSKVDDELAELVSSSELAKDDHEPLKTIFERFFLQETRGIPLEKMDEVWKKHWYWHRIVGGQL</sequence>
<reference evidence="3" key="1">
    <citation type="submission" date="2022-11" db="EMBL/GenBank/DDBJ databases">
        <authorList>
            <person name="Hyden B.L."/>
            <person name="Feng K."/>
            <person name="Yates T."/>
            <person name="Jawdy S."/>
            <person name="Smart L.B."/>
            <person name="Muchero W."/>
        </authorList>
    </citation>
    <scope>NUCLEOTIDE SEQUENCE</scope>
    <source>
        <tissue evidence="3">Shoot tip</tissue>
    </source>
</reference>
<gene>
    <name evidence="3" type="ORF">OIU79_015562</name>
</gene>
<dbReference type="InterPro" id="IPR045262">
    <property type="entry name" value="STP/PLT_plant"/>
</dbReference>
<dbReference type="OrthoDB" id="1737645at2759"/>
<name>A0A9Q0SQF6_SALPP</name>
<evidence type="ECO:0000313" key="4">
    <source>
        <dbReference type="Proteomes" id="UP001151532"/>
    </source>
</evidence>
<dbReference type="AlphaFoldDB" id="A0A9Q0SQF6"/>
<evidence type="ECO:0000313" key="3">
    <source>
        <dbReference type="EMBL" id="KAJ6685560.1"/>
    </source>
</evidence>
<dbReference type="PANTHER" id="PTHR23500">
    <property type="entry name" value="SOLUTE CARRIER FAMILY 2, FACILITATED GLUCOSE TRANSPORTER"/>
    <property type="match status" value="1"/>
</dbReference>